<feature type="region of interest" description="Disordered" evidence="1">
    <location>
        <begin position="1"/>
        <end position="22"/>
    </location>
</feature>
<reference evidence="2 3" key="1">
    <citation type="journal article" date="2020" name="ISME J.">
        <title>Comparative genomics reveals insights into cyanobacterial evolution and habitat adaptation.</title>
        <authorList>
            <person name="Chen M.Y."/>
            <person name="Teng W.K."/>
            <person name="Zhao L."/>
            <person name="Hu C.X."/>
            <person name="Zhou Y.K."/>
            <person name="Han B.P."/>
            <person name="Song L.R."/>
            <person name="Shu W.S."/>
        </authorList>
    </citation>
    <scope>NUCLEOTIDE SEQUENCE [LARGE SCALE GENOMIC DNA]</scope>
    <source>
        <strain evidence="2 3">FACHB-838</strain>
    </source>
</reference>
<feature type="compositionally biased region" description="Polar residues" evidence="1">
    <location>
        <begin position="10"/>
        <end position="22"/>
    </location>
</feature>
<gene>
    <name evidence="2" type="ORF">H6G97_19770</name>
</gene>
<evidence type="ECO:0000256" key="1">
    <source>
        <dbReference type="SAM" id="MobiDB-lite"/>
    </source>
</evidence>
<proteinExistence type="predicted"/>
<keyword evidence="3" id="KW-1185">Reference proteome</keyword>
<dbReference type="Proteomes" id="UP000623440">
    <property type="component" value="Unassembled WGS sequence"/>
</dbReference>
<accession>A0ABR8DS30</accession>
<dbReference type="EMBL" id="JACJSI010000039">
    <property type="protein sequence ID" value="MBD2531710.1"/>
    <property type="molecule type" value="Genomic_DNA"/>
</dbReference>
<sequence>MPWEFRRRISTQPKPVTIPQQQQHNCDSLYPDFCIPLSAPDLDCRFKVVGNDPHNFDGDSDGIGCER</sequence>
<evidence type="ECO:0008006" key="4">
    <source>
        <dbReference type="Google" id="ProtNLM"/>
    </source>
</evidence>
<evidence type="ECO:0000313" key="3">
    <source>
        <dbReference type="Proteomes" id="UP000623440"/>
    </source>
</evidence>
<name>A0ABR8DS30_9NOSO</name>
<evidence type="ECO:0000313" key="2">
    <source>
        <dbReference type="EMBL" id="MBD2531710.1"/>
    </source>
</evidence>
<comment type="caution">
    <text evidence="2">The sequence shown here is derived from an EMBL/GenBank/DDBJ whole genome shotgun (WGS) entry which is preliminary data.</text>
</comment>
<organism evidence="2 3">
    <name type="scientific">Nostoc flagelliforme FACHB-838</name>
    <dbReference type="NCBI Taxonomy" id="2692904"/>
    <lineage>
        <taxon>Bacteria</taxon>
        <taxon>Bacillati</taxon>
        <taxon>Cyanobacteriota</taxon>
        <taxon>Cyanophyceae</taxon>
        <taxon>Nostocales</taxon>
        <taxon>Nostocaceae</taxon>
        <taxon>Nostoc</taxon>
    </lineage>
</organism>
<protein>
    <recommendedName>
        <fullName evidence="4">Excalibur calcium-binding domain-containing protein</fullName>
    </recommendedName>
</protein>